<feature type="non-terminal residue" evidence="3">
    <location>
        <position position="1"/>
    </location>
</feature>
<dbReference type="AlphaFoldDB" id="A0A0F8YRN3"/>
<evidence type="ECO:0000256" key="2">
    <source>
        <dbReference type="SAM" id="Phobius"/>
    </source>
</evidence>
<proteinExistence type="predicted"/>
<feature type="region of interest" description="Disordered" evidence="1">
    <location>
        <begin position="1"/>
        <end position="24"/>
    </location>
</feature>
<evidence type="ECO:0000256" key="1">
    <source>
        <dbReference type="SAM" id="MobiDB-lite"/>
    </source>
</evidence>
<comment type="caution">
    <text evidence="3">The sequence shown here is derived from an EMBL/GenBank/DDBJ whole genome shotgun (WGS) entry which is preliminary data.</text>
</comment>
<evidence type="ECO:0000313" key="3">
    <source>
        <dbReference type="EMBL" id="KKK50681.1"/>
    </source>
</evidence>
<keyword evidence="2" id="KW-1133">Transmembrane helix</keyword>
<sequence>RYFSSQTPETEDTTYEIPTNLEGNPDNEEVESIANSEFFAHFTSIIKNQEGLTGNANGTNNWRETLQDRSLGTEILQHRAPMLKLMALGSNRNIDFMLSIRYVEREFSRFRNKFLRKVYSHIHSFLMIQIKILIIMIKYLMIL</sequence>
<accession>A0A0F8YRN3</accession>
<keyword evidence="2" id="KW-0812">Transmembrane</keyword>
<gene>
    <name evidence="3" type="ORF">LCGC14_3122580</name>
</gene>
<protein>
    <submittedName>
        <fullName evidence="3">Uncharacterized protein</fullName>
    </submittedName>
</protein>
<name>A0A0F8YRN3_9ZZZZ</name>
<keyword evidence="2" id="KW-0472">Membrane</keyword>
<organism evidence="3">
    <name type="scientific">marine sediment metagenome</name>
    <dbReference type="NCBI Taxonomy" id="412755"/>
    <lineage>
        <taxon>unclassified sequences</taxon>
        <taxon>metagenomes</taxon>
        <taxon>ecological metagenomes</taxon>
    </lineage>
</organism>
<dbReference type="EMBL" id="LAZR01067895">
    <property type="protein sequence ID" value="KKK50681.1"/>
    <property type="molecule type" value="Genomic_DNA"/>
</dbReference>
<reference evidence="3" key="1">
    <citation type="journal article" date="2015" name="Nature">
        <title>Complex archaea that bridge the gap between prokaryotes and eukaryotes.</title>
        <authorList>
            <person name="Spang A."/>
            <person name="Saw J.H."/>
            <person name="Jorgensen S.L."/>
            <person name="Zaremba-Niedzwiedzka K."/>
            <person name="Martijn J."/>
            <person name="Lind A.E."/>
            <person name="van Eijk R."/>
            <person name="Schleper C."/>
            <person name="Guy L."/>
            <person name="Ettema T.J."/>
        </authorList>
    </citation>
    <scope>NUCLEOTIDE SEQUENCE</scope>
</reference>
<feature type="transmembrane region" description="Helical" evidence="2">
    <location>
        <begin position="118"/>
        <end position="141"/>
    </location>
</feature>